<dbReference type="PANTHER" id="PTHR42879">
    <property type="entry name" value="3-OXOACYL-(ACYL-CARRIER-PROTEIN) REDUCTASE"/>
    <property type="match status" value="1"/>
</dbReference>
<comment type="caution">
    <text evidence="7">The sequence shown here is derived from an EMBL/GenBank/DDBJ whole genome shotgun (WGS) entry which is preliminary data.</text>
</comment>
<dbReference type="EMBL" id="JANDBD010000004">
    <property type="protein sequence ID" value="MCP9272747.1"/>
    <property type="molecule type" value="Genomic_DNA"/>
</dbReference>
<dbReference type="PRINTS" id="PR00081">
    <property type="entry name" value="GDHRDH"/>
</dbReference>
<dbReference type="Pfam" id="PF13561">
    <property type="entry name" value="adh_short_C2"/>
    <property type="match status" value="1"/>
</dbReference>
<dbReference type="InterPro" id="IPR057326">
    <property type="entry name" value="KR_dom"/>
</dbReference>
<evidence type="ECO:0000313" key="7">
    <source>
        <dbReference type="EMBL" id="MCP9272747.1"/>
    </source>
</evidence>
<dbReference type="InterPro" id="IPR036291">
    <property type="entry name" value="NAD(P)-bd_dom_sf"/>
</dbReference>
<dbReference type="InterPro" id="IPR050259">
    <property type="entry name" value="SDR"/>
</dbReference>
<evidence type="ECO:0000256" key="1">
    <source>
        <dbReference type="ARBA" id="ARBA00004191"/>
    </source>
</evidence>
<accession>A0ABT1M2S3</accession>
<reference evidence="7 8" key="1">
    <citation type="submission" date="2022-06" db="EMBL/GenBank/DDBJ databases">
        <title>Mycolicibacterium sp. CAU 1645 isolated from seawater.</title>
        <authorList>
            <person name="Kim W."/>
        </authorList>
    </citation>
    <scope>NUCLEOTIDE SEQUENCE [LARGE SCALE GENOMIC DNA]</scope>
    <source>
        <strain evidence="7 8">CAU 1645</strain>
    </source>
</reference>
<organism evidence="7 8">
    <name type="scientific">Mycolicibacterium arenosum</name>
    <dbReference type="NCBI Taxonomy" id="2952157"/>
    <lineage>
        <taxon>Bacteria</taxon>
        <taxon>Bacillati</taxon>
        <taxon>Actinomycetota</taxon>
        <taxon>Actinomycetes</taxon>
        <taxon>Mycobacteriales</taxon>
        <taxon>Mycobacteriaceae</taxon>
        <taxon>Mycolicibacterium</taxon>
    </lineage>
</organism>
<dbReference type="InterPro" id="IPR002347">
    <property type="entry name" value="SDR_fam"/>
</dbReference>
<evidence type="ECO:0000259" key="6">
    <source>
        <dbReference type="SMART" id="SM00822"/>
    </source>
</evidence>
<dbReference type="InterPro" id="IPR020904">
    <property type="entry name" value="Sc_DH/Rdtase_CS"/>
</dbReference>
<dbReference type="SMART" id="SM00822">
    <property type="entry name" value="PKS_KR"/>
    <property type="match status" value="1"/>
</dbReference>
<proteinExistence type="inferred from homology"/>
<dbReference type="RefSeq" id="WP_255059968.1">
    <property type="nucleotide sequence ID" value="NZ_JANDBD010000004.1"/>
</dbReference>
<protein>
    <recommendedName>
        <fullName evidence="4">3-oxoacyl-[acyl-carrier-protein] reductase MabA</fullName>
    </recommendedName>
</protein>
<dbReference type="PROSITE" id="PS00061">
    <property type="entry name" value="ADH_SHORT"/>
    <property type="match status" value="1"/>
</dbReference>
<keyword evidence="8" id="KW-1185">Reference proteome</keyword>
<dbReference type="Proteomes" id="UP001651690">
    <property type="component" value="Unassembled WGS sequence"/>
</dbReference>
<keyword evidence="3" id="KW-0964">Secreted</keyword>
<evidence type="ECO:0000256" key="2">
    <source>
        <dbReference type="ARBA" id="ARBA00006484"/>
    </source>
</evidence>
<name>A0ABT1M2S3_9MYCO</name>
<dbReference type="Gene3D" id="3.40.50.720">
    <property type="entry name" value="NAD(P)-binding Rossmann-like Domain"/>
    <property type="match status" value="1"/>
</dbReference>
<evidence type="ECO:0000313" key="8">
    <source>
        <dbReference type="Proteomes" id="UP001651690"/>
    </source>
</evidence>
<evidence type="ECO:0000256" key="3">
    <source>
        <dbReference type="ARBA" id="ARBA00022512"/>
    </source>
</evidence>
<gene>
    <name evidence="7" type="ORF">NM203_11185</name>
</gene>
<comment type="subcellular location">
    <subcellularLocation>
        <location evidence="1">Secreted</location>
        <location evidence="1">Cell wall</location>
    </subcellularLocation>
</comment>
<comment type="catalytic activity">
    <reaction evidence="5">
        <text>a (3R)-hydroxyacyl-[ACP] + NADP(+) = a 3-oxoacyl-[ACP] + NADPH + H(+)</text>
        <dbReference type="Rhea" id="RHEA:17397"/>
        <dbReference type="Rhea" id="RHEA-COMP:9916"/>
        <dbReference type="Rhea" id="RHEA-COMP:9945"/>
        <dbReference type="ChEBI" id="CHEBI:15378"/>
        <dbReference type="ChEBI" id="CHEBI:57783"/>
        <dbReference type="ChEBI" id="CHEBI:58349"/>
        <dbReference type="ChEBI" id="CHEBI:78776"/>
        <dbReference type="ChEBI" id="CHEBI:78827"/>
        <dbReference type="EC" id="1.1.1.100"/>
    </reaction>
    <physiologicalReaction direction="right-to-left" evidence="5">
        <dbReference type="Rhea" id="RHEA:17399"/>
    </physiologicalReaction>
</comment>
<dbReference type="SUPFAM" id="SSF51735">
    <property type="entry name" value="NAD(P)-binding Rossmann-fold domains"/>
    <property type="match status" value="1"/>
</dbReference>
<feature type="domain" description="Ketoreductase" evidence="6">
    <location>
        <begin position="8"/>
        <end position="187"/>
    </location>
</feature>
<keyword evidence="3" id="KW-0134">Cell wall</keyword>
<evidence type="ECO:0000256" key="4">
    <source>
        <dbReference type="ARBA" id="ARBA00040781"/>
    </source>
</evidence>
<sequence>MDLGLAGSTAVVTGGSKGMGLAIAETLATEGARVAVMARGQEALDAAVQVLRAAGAPDAIGISVDMADADSIAAGFAAVADWWGEVNSLVHTIGPGDGYFEDMGDDDWEAAFALGTMSGVRSIRAALPLLRAASWARIVTLSAHSIQRQNPRIVAYTASKAALSSVTKNLSKSLAKEGILVNCVCPGTIVTASFTENLRDILAADGLDATNPVDVMTWIDDNFHQPCDLGRAGLPEEIASITTYLASKRNGYVTGATVNVDGGSDFV</sequence>
<evidence type="ECO:0000256" key="5">
    <source>
        <dbReference type="ARBA" id="ARBA00047400"/>
    </source>
</evidence>
<comment type="similarity">
    <text evidence="2">Belongs to the short-chain dehydrogenases/reductases (SDR) family.</text>
</comment>